<dbReference type="GO" id="GO:0005524">
    <property type="term" value="F:ATP binding"/>
    <property type="evidence" value="ECO:0007669"/>
    <property type="project" value="UniProtKB-KW"/>
</dbReference>
<name>A0A934WUW7_9FIRM</name>
<evidence type="ECO:0000313" key="19">
    <source>
        <dbReference type="Proteomes" id="UP000633365"/>
    </source>
</evidence>
<keyword evidence="19" id="KW-1185">Reference proteome</keyword>
<keyword evidence="8" id="KW-0238">DNA-binding</keyword>
<dbReference type="PANTHER" id="PTHR47964:SF1">
    <property type="entry name" value="ATP-DEPENDENT DNA HELICASE HOMOLOG RECG, CHLOROPLASTIC"/>
    <property type="match status" value="1"/>
</dbReference>
<keyword evidence="11" id="KW-0413">Isomerase</keyword>
<keyword evidence="6 15" id="KW-0347">Helicase</keyword>
<dbReference type="SUPFAM" id="SSF52540">
    <property type="entry name" value="P-loop containing nucleoside triphosphate hydrolases"/>
    <property type="match status" value="2"/>
</dbReference>
<evidence type="ECO:0000256" key="3">
    <source>
        <dbReference type="ARBA" id="ARBA00022741"/>
    </source>
</evidence>
<keyword evidence="5 15" id="KW-0378">Hydrolase</keyword>
<keyword evidence="3 15" id="KW-0547">Nucleotide-binding</keyword>
<evidence type="ECO:0000256" key="12">
    <source>
        <dbReference type="ARBA" id="ARBA00034617"/>
    </source>
</evidence>
<evidence type="ECO:0000256" key="9">
    <source>
        <dbReference type="ARBA" id="ARBA00023172"/>
    </source>
</evidence>
<dbReference type="InterPro" id="IPR014001">
    <property type="entry name" value="Helicase_ATP-bd"/>
</dbReference>
<dbReference type="CDD" id="cd04488">
    <property type="entry name" value="RecG_wedge_OBF"/>
    <property type="match status" value="1"/>
</dbReference>
<evidence type="ECO:0000256" key="2">
    <source>
        <dbReference type="ARBA" id="ARBA00017846"/>
    </source>
</evidence>
<dbReference type="Gene3D" id="2.40.50.140">
    <property type="entry name" value="Nucleic acid-binding proteins"/>
    <property type="match status" value="1"/>
</dbReference>
<dbReference type="PROSITE" id="PS51194">
    <property type="entry name" value="HELICASE_CTER"/>
    <property type="match status" value="1"/>
</dbReference>
<evidence type="ECO:0000256" key="10">
    <source>
        <dbReference type="ARBA" id="ARBA00023204"/>
    </source>
</evidence>
<keyword evidence="10 15" id="KW-0234">DNA repair</keyword>
<dbReference type="GO" id="GO:0006281">
    <property type="term" value="P:DNA repair"/>
    <property type="evidence" value="ECO:0007669"/>
    <property type="project" value="UniProtKB-UniRule"/>
</dbReference>
<comment type="catalytic activity">
    <reaction evidence="12 15">
        <text>Couples ATP hydrolysis with the unwinding of duplex DNA by translocating in the 3'-5' direction.</text>
        <dbReference type="EC" id="5.6.2.4"/>
    </reaction>
</comment>
<dbReference type="Pfam" id="PF17191">
    <property type="entry name" value="RecG_wedge"/>
    <property type="match status" value="1"/>
</dbReference>
<protein>
    <recommendedName>
        <fullName evidence="2 15">ATP-dependent DNA helicase RecG</fullName>
        <ecNumber evidence="13 15">5.6.2.4</ecNumber>
    </recommendedName>
</protein>
<dbReference type="InterPro" id="IPR001650">
    <property type="entry name" value="Helicase_C-like"/>
</dbReference>
<comment type="catalytic activity">
    <reaction evidence="14 15">
        <text>ATP + H2O = ADP + phosphate + H(+)</text>
        <dbReference type="Rhea" id="RHEA:13065"/>
        <dbReference type="ChEBI" id="CHEBI:15377"/>
        <dbReference type="ChEBI" id="CHEBI:15378"/>
        <dbReference type="ChEBI" id="CHEBI:30616"/>
        <dbReference type="ChEBI" id="CHEBI:43474"/>
        <dbReference type="ChEBI" id="CHEBI:456216"/>
        <dbReference type="EC" id="5.6.2.4"/>
    </reaction>
</comment>
<comment type="caution">
    <text evidence="18">The sequence shown here is derived from an EMBL/GenBank/DDBJ whole genome shotgun (WGS) entry which is preliminary data.</text>
</comment>
<dbReference type="GO" id="GO:0003677">
    <property type="term" value="F:DNA binding"/>
    <property type="evidence" value="ECO:0007669"/>
    <property type="project" value="UniProtKB-KW"/>
</dbReference>
<evidence type="ECO:0000256" key="15">
    <source>
        <dbReference type="RuleBase" id="RU363016"/>
    </source>
</evidence>
<dbReference type="InterPro" id="IPR011545">
    <property type="entry name" value="DEAD/DEAH_box_helicase_dom"/>
</dbReference>
<evidence type="ECO:0000256" key="13">
    <source>
        <dbReference type="ARBA" id="ARBA00034808"/>
    </source>
</evidence>
<evidence type="ECO:0000256" key="6">
    <source>
        <dbReference type="ARBA" id="ARBA00022806"/>
    </source>
</evidence>
<dbReference type="SMART" id="SM00487">
    <property type="entry name" value="DEXDc"/>
    <property type="match status" value="1"/>
</dbReference>
<dbReference type="Pfam" id="PF00270">
    <property type="entry name" value="DEAD"/>
    <property type="match status" value="1"/>
</dbReference>
<dbReference type="Gene3D" id="3.40.50.300">
    <property type="entry name" value="P-loop containing nucleotide triphosphate hydrolases"/>
    <property type="match status" value="2"/>
</dbReference>
<dbReference type="CDD" id="cd17992">
    <property type="entry name" value="DEXHc_RecG"/>
    <property type="match status" value="1"/>
</dbReference>
<evidence type="ECO:0000256" key="11">
    <source>
        <dbReference type="ARBA" id="ARBA00023235"/>
    </source>
</evidence>
<comment type="similarity">
    <text evidence="1 15">Belongs to the helicase family. RecG subfamily.</text>
</comment>
<evidence type="ECO:0000256" key="4">
    <source>
        <dbReference type="ARBA" id="ARBA00022763"/>
    </source>
</evidence>
<dbReference type="NCBIfam" id="TIGR00643">
    <property type="entry name" value="recG"/>
    <property type="match status" value="1"/>
</dbReference>
<dbReference type="SUPFAM" id="SSF50249">
    <property type="entry name" value="Nucleic acid-binding proteins"/>
    <property type="match status" value="1"/>
</dbReference>
<keyword evidence="7 15" id="KW-0067">ATP-binding</keyword>
<dbReference type="EMBL" id="JAEQMG010000201">
    <property type="protein sequence ID" value="MBK6090351.1"/>
    <property type="molecule type" value="Genomic_DNA"/>
</dbReference>
<dbReference type="GO" id="GO:0006310">
    <property type="term" value="P:DNA recombination"/>
    <property type="evidence" value="ECO:0007669"/>
    <property type="project" value="UniProtKB-UniRule"/>
</dbReference>
<feature type="domain" description="Helicase ATP-binding" evidence="16">
    <location>
        <begin position="269"/>
        <end position="430"/>
    </location>
</feature>
<proteinExistence type="inferred from homology"/>
<organism evidence="18 19">
    <name type="scientific">Ruminococcus difficilis</name>
    <dbReference type="NCBI Taxonomy" id="2763069"/>
    <lineage>
        <taxon>Bacteria</taxon>
        <taxon>Bacillati</taxon>
        <taxon>Bacillota</taxon>
        <taxon>Clostridia</taxon>
        <taxon>Eubacteriales</taxon>
        <taxon>Oscillospiraceae</taxon>
        <taxon>Ruminococcus</taxon>
    </lineage>
</organism>
<dbReference type="AlphaFoldDB" id="A0A934WUW7"/>
<evidence type="ECO:0000256" key="7">
    <source>
        <dbReference type="ARBA" id="ARBA00022840"/>
    </source>
</evidence>
<evidence type="ECO:0000313" key="18">
    <source>
        <dbReference type="EMBL" id="MBK6090351.1"/>
    </source>
</evidence>
<evidence type="ECO:0000256" key="8">
    <source>
        <dbReference type="ARBA" id="ARBA00023125"/>
    </source>
</evidence>
<dbReference type="Proteomes" id="UP000633365">
    <property type="component" value="Unassembled WGS sequence"/>
</dbReference>
<dbReference type="NCBIfam" id="NF008168">
    <property type="entry name" value="PRK10917.2-2"/>
    <property type="match status" value="1"/>
</dbReference>
<dbReference type="SMART" id="SM00490">
    <property type="entry name" value="HELICc"/>
    <property type="match status" value="1"/>
</dbReference>
<evidence type="ECO:0000256" key="1">
    <source>
        <dbReference type="ARBA" id="ARBA00007504"/>
    </source>
</evidence>
<dbReference type="InterPro" id="IPR012340">
    <property type="entry name" value="NA-bd_OB-fold"/>
</dbReference>
<dbReference type="InterPro" id="IPR027417">
    <property type="entry name" value="P-loop_NTPase"/>
</dbReference>
<comment type="function">
    <text evidence="15">Plays a critical role in recombination and DNA repair. Helps process Holliday junction intermediates to mature products by catalyzing branch migration. Has replication fork regression activity, unwinds stalled or blocked replication forks to make a HJ that can be resolved. Has a DNA unwinding activity characteristic of a DNA helicase with 3'-5' polarity.</text>
</comment>
<evidence type="ECO:0000256" key="5">
    <source>
        <dbReference type="ARBA" id="ARBA00022801"/>
    </source>
</evidence>
<dbReference type="Pfam" id="PF19833">
    <property type="entry name" value="RecG_dom3_C"/>
    <property type="match status" value="1"/>
</dbReference>
<dbReference type="PROSITE" id="PS51192">
    <property type="entry name" value="HELICASE_ATP_BIND_1"/>
    <property type="match status" value="1"/>
</dbReference>
<dbReference type="GO" id="GO:0043138">
    <property type="term" value="F:3'-5' DNA helicase activity"/>
    <property type="evidence" value="ECO:0007669"/>
    <property type="project" value="UniProtKB-EC"/>
</dbReference>
<evidence type="ECO:0000259" key="16">
    <source>
        <dbReference type="PROSITE" id="PS51192"/>
    </source>
</evidence>
<dbReference type="InterPro" id="IPR033454">
    <property type="entry name" value="RecG_wedge"/>
</dbReference>
<dbReference type="InterPro" id="IPR004609">
    <property type="entry name" value="ATP-dep_DNA_helicase_RecG"/>
</dbReference>
<gene>
    <name evidence="18" type="primary">recG</name>
    <name evidence="18" type="ORF">JKK62_17230</name>
</gene>
<dbReference type="InterPro" id="IPR047112">
    <property type="entry name" value="RecG/Mfd"/>
</dbReference>
<evidence type="ECO:0000259" key="17">
    <source>
        <dbReference type="PROSITE" id="PS51194"/>
    </source>
</evidence>
<accession>A0A934WUW7</accession>
<dbReference type="Pfam" id="PF00271">
    <property type="entry name" value="Helicase_C"/>
    <property type="match status" value="1"/>
</dbReference>
<dbReference type="PANTHER" id="PTHR47964">
    <property type="entry name" value="ATP-DEPENDENT DNA HELICASE HOMOLOG RECG, CHLOROPLASTIC"/>
    <property type="match status" value="1"/>
</dbReference>
<dbReference type="GO" id="GO:0016787">
    <property type="term" value="F:hydrolase activity"/>
    <property type="evidence" value="ECO:0007669"/>
    <property type="project" value="UniProtKB-KW"/>
</dbReference>
<sequence length="680" mass="76066">MSLYEVPITKLSGIGEKRAALFRKLGIETVGDMISYYPRSYENWSDTTDIGNVQPEEKCVVRGKVMTPVNTIRISGGRTMAKLSISDDTGYLNLVFFNNKYISSMLRYGETYLFMGKVAYDKYGYQMVSPEFCKVTEGDTITPVYHLTAGLNNHMMIRAAKEALSMLPQTIHDPLPDDIRKRYDLCNLSYALNNVHFPTDLNAMEKARHRLIFEELLVLNLGMRMMKSQSHEQTAVHLLEDHTAEFIQTLPYELTNAQKRAISDCVADMRDKPSPMNRLIQGDVGSGKTAVCAAVCYHTVKNGFQAAFMAPTEILAQQHFETFSAMFADTDVRVELLTGSMTAAEKRKTRERIECGESDIVIGTHALVSESTAFCRLGCAITDEQHRFGVAQRARLASKGEHPHVLVLSATPIPRTLGLIIYGDLDITVIDELPPGRTEVDTFFIRTDKRDRALGFLKKQVEEGRQCYIVCPLVEESEGVDELQNATDYAAELMLGPFRDISVGILHGKMKPKDKEKVMAQFAANEISILVSTTVVEVGVDVKNATVMMIENADRFGLSTLHQLRGRVGRGQYKSYCILVSDNKGENTEQRLGVMCRTNNGFEIADMDLKLRGPGDFFGNRQHGLPQLDIADFSDTETLAQSQEAAQTLLRFSPDLSDGSLRALRAKMRRLFAETENTMN</sequence>
<dbReference type="InterPro" id="IPR045562">
    <property type="entry name" value="RecG_dom3_C"/>
</dbReference>
<dbReference type="NCBIfam" id="NF008165">
    <property type="entry name" value="PRK10917.1-3"/>
    <property type="match status" value="1"/>
</dbReference>
<dbReference type="RefSeq" id="WP_186833529.1">
    <property type="nucleotide sequence ID" value="NZ_JAEQMG010000201.1"/>
</dbReference>
<keyword evidence="4 15" id="KW-0227">DNA damage</keyword>
<feature type="domain" description="Helicase C-terminal" evidence="17">
    <location>
        <begin position="449"/>
        <end position="612"/>
    </location>
</feature>
<evidence type="ECO:0000256" key="14">
    <source>
        <dbReference type="ARBA" id="ARBA00048988"/>
    </source>
</evidence>
<dbReference type="EC" id="5.6.2.4" evidence="13 15"/>
<reference evidence="18" key="1">
    <citation type="submission" date="2021-01" db="EMBL/GenBank/DDBJ databases">
        <title>Genome public.</title>
        <authorList>
            <person name="Liu C."/>
            <person name="Sun Q."/>
        </authorList>
    </citation>
    <scope>NUCLEOTIDE SEQUENCE</scope>
    <source>
        <strain evidence="18">M6</strain>
    </source>
</reference>
<keyword evidence="9 15" id="KW-0233">DNA recombination</keyword>